<evidence type="ECO:0000259" key="1">
    <source>
        <dbReference type="Pfam" id="PF07883"/>
    </source>
</evidence>
<dbReference type="SUPFAM" id="SSF51182">
    <property type="entry name" value="RmlC-like cupins"/>
    <property type="match status" value="1"/>
</dbReference>
<dbReference type="Gene3D" id="2.60.120.10">
    <property type="entry name" value="Jelly Rolls"/>
    <property type="match status" value="1"/>
</dbReference>
<dbReference type="PROSITE" id="PS51257">
    <property type="entry name" value="PROKAR_LIPOPROTEIN"/>
    <property type="match status" value="1"/>
</dbReference>
<sequence>MKPFSGLALIGLVLALSSCSEPQDDTLPEVRRIVTTEGADGKSLILADGPSPNVVELNGSRIERLWETQAMPVSIPVEEDLGLAAGNAYREGFVGSSLYIADISPGSGLEDIPLHKQDSLDYIALLAGEIDLVLDNGETLAMKPGDVLVQAGNAHSWVNRGKVPARLLCVVLTGERRKDEAQERGE</sequence>
<proteinExistence type="predicted"/>
<gene>
    <name evidence="2" type="ORF">P7228_09960</name>
</gene>
<accession>A0ABY8FN87</accession>
<dbReference type="RefSeq" id="WP_278015088.1">
    <property type="nucleotide sequence ID" value="NZ_CP121106.1"/>
</dbReference>
<reference evidence="2 3" key="1">
    <citation type="submission" date="2023-03" db="EMBL/GenBank/DDBJ databases">
        <title>Altererythrobacter sp. CAU 1644 isolated from sand.</title>
        <authorList>
            <person name="Kim W."/>
        </authorList>
    </citation>
    <scope>NUCLEOTIDE SEQUENCE [LARGE SCALE GENOMIC DNA]</scope>
    <source>
        <strain evidence="2 3">CAU 1644</strain>
    </source>
</reference>
<dbReference type="Proteomes" id="UP001215827">
    <property type="component" value="Chromosome"/>
</dbReference>
<protein>
    <submittedName>
        <fullName evidence="2">Cupin domain-containing protein</fullName>
    </submittedName>
</protein>
<evidence type="ECO:0000313" key="2">
    <source>
        <dbReference type="EMBL" id="WFL76322.1"/>
    </source>
</evidence>
<dbReference type="Pfam" id="PF07883">
    <property type="entry name" value="Cupin_2"/>
    <property type="match status" value="1"/>
</dbReference>
<feature type="domain" description="Cupin type-2" evidence="1">
    <location>
        <begin position="103"/>
        <end position="171"/>
    </location>
</feature>
<dbReference type="InterPro" id="IPR013096">
    <property type="entry name" value="Cupin_2"/>
</dbReference>
<name>A0ABY8FN87_9SPHN</name>
<dbReference type="PANTHER" id="PTHR36156">
    <property type="entry name" value="SLR2101 PROTEIN"/>
    <property type="match status" value="1"/>
</dbReference>
<dbReference type="PANTHER" id="PTHR36156:SF2">
    <property type="entry name" value="CUPIN TYPE-2 DOMAIN-CONTAINING PROTEIN"/>
    <property type="match status" value="1"/>
</dbReference>
<dbReference type="InterPro" id="IPR011051">
    <property type="entry name" value="RmlC_Cupin_sf"/>
</dbReference>
<keyword evidence="3" id="KW-1185">Reference proteome</keyword>
<dbReference type="InterPro" id="IPR014710">
    <property type="entry name" value="RmlC-like_jellyroll"/>
</dbReference>
<dbReference type="EMBL" id="CP121106">
    <property type="protein sequence ID" value="WFL76322.1"/>
    <property type="molecule type" value="Genomic_DNA"/>
</dbReference>
<evidence type="ECO:0000313" key="3">
    <source>
        <dbReference type="Proteomes" id="UP001215827"/>
    </source>
</evidence>
<dbReference type="InterPro" id="IPR047142">
    <property type="entry name" value="OryJ/VirC-like"/>
</dbReference>
<dbReference type="CDD" id="cd02231">
    <property type="entry name" value="cupin_BLL6423-like"/>
    <property type="match status" value="1"/>
</dbReference>
<organism evidence="2 3">
    <name type="scientific">Altererythrobacter arenosus</name>
    <dbReference type="NCBI Taxonomy" id="3032592"/>
    <lineage>
        <taxon>Bacteria</taxon>
        <taxon>Pseudomonadati</taxon>
        <taxon>Pseudomonadota</taxon>
        <taxon>Alphaproteobacteria</taxon>
        <taxon>Sphingomonadales</taxon>
        <taxon>Erythrobacteraceae</taxon>
        <taxon>Altererythrobacter</taxon>
    </lineage>
</organism>